<name>A0A8J2L283_9HEXA</name>
<dbReference type="EMBL" id="CAJVCH010531755">
    <property type="protein sequence ID" value="CAG7824118.1"/>
    <property type="molecule type" value="Genomic_DNA"/>
</dbReference>
<accession>A0A8J2L283</accession>
<keyword evidence="3" id="KW-1185">Reference proteome</keyword>
<reference evidence="2" key="1">
    <citation type="submission" date="2021-06" db="EMBL/GenBank/DDBJ databases">
        <authorList>
            <person name="Hodson N. C."/>
            <person name="Mongue J. A."/>
            <person name="Jaron S. K."/>
        </authorList>
    </citation>
    <scope>NUCLEOTIDE SEQUENCE</scope>
</reference>
<dbReference type="AlphaFoldDB" id="A0A8J2L283"/>
<organism evidence="2 3">
    <name type="scientific">Allacma fusca</name>
    <dbReference type="NCBI Taxonomy" id="39272"/>
    <lineage>
        <taxon>Eukaryota</taxon>
        <taxon>Metazoa</taxon>
        <taxon>Ecdysozoa</taxon>
        <taxon>Arthropoda</taxon>
        <taxon>Hexapoda</taxon>
        <taxon>Collembola</taxon>
        <taxon>Symphypleona</taxon>
        <taxon>Sminthuridae</taxon>
        <taxon>Allacma</taxon>
    </lineage>
</organism>
<evidence type="ECO:0000313" key="3">
    <source>
        <dbReference type="Proteomes" id="UP000708208"/>
    </source>
</evidence>
<feature type="region of interest" description="Disordered" evidence="1">
    <location>
        <begin position="90"/>
        <end position="113"/>
    </location>
</feature>
<feature type="compositionally biased region" description="Polar residues" evidence="1">
    <location>
        <begin position="90"/>
        <end position="100"/>
    </location>
</feature>
<evidence type="ECO:0000313" key="2">
    <source>
        <dbReference type="EMBL" id="CAG7824118.1"/>
    </source>
</evidence>
<evidence type="ECO:0000256" key="1">
    <source>
        <dbReference type="SAM" id="MobiDB-lite"/>
    </source>
</evidence>
<dbReference type="Proteomes" id="UP000708208">
    <property type="component" value="Unassembled WGS sequence"/>
</dbReference>
<protein>
    <submittedName>
        <fullName evidence="2">Uncharacterized protein</fullName>
    </submittedName>
</protein>
<proteinExistence type="predicted"/>
<sequence>MMAAKTSGVNEQRNNLSISHIESSRELDDSVKLVKVRAHNDYLQRELAEENIEWKINPAATPQFGGLWKAAVKKQRLMANFSNVDVSQQFGGLDSGSLSNWWKPGGTSRGEAN</sequence>
<comment type="caution">
    <text evidence="2">The sequence shown here is derived from an EMBL/GenBank/DDBJ whole genome shotgun (WGS) entry which is preliminary data.</text>
</comment>
<gene>
    <name evidence="2" type="ORF">AFUS01_LOCUS34296</name>
</gene>